<sequence length="307" mass="34561">MFKQLDLYKECKLCPNDCEIDRLAGNKGRCRMNSTLKVARAGLHMWEEPPLSGERGSGTVFFSGCPLRCVFCQNRPVSGGKAGEEITIEQLVSIFLRLQELGAHNINLVTAVHYIPHLLIALPEAKRQGLSLPIVYNSSGYESAEALKLLDGLIDIYLPDFKYWSDSTAARYSGISKYVEPTKNAIAEMVRQVGPCKFSSDGIMRSGIICRHLLLPGRLDEACQIMNYLHATYGDAIYLSLMSQFTPFNIPDSCNEINRKIDMADYEKWVDFCVDKDIINAFVQEGEAASESFIPDFYSWHVKDFLK</sequence>
<comment type="cofactor">
    <cofactor evidence="5">
        <name>[4Fe-4S] cluster</name>
        <dbReference type="ChEBI" id="CHEBI:49883"/>
    </cofactor>
    <text evidence="5">Binds 1 [4Fe-4S] cluster. The cluster is coordinated with 3 cysteines and an exchangeable S-adenosyl-L-methionine.</text>
</comment>
<keyword evidence="1 5" id="KW-0949">S-adenosyl-L-methionine</keyword>
<feature type="binding site" evidence="5">
    <location>
        <position position="65"/>
    </location>
    <ligand>
        <name>[4Fe-4S] cluster</name>
        <dbReference type="ChEBI" id="CHEBI:49883"/>
        <note>4Fe-4S-S-AdoMet</note>
    </ligand>
</feature>
<name>A0A2J8B525_9FIRM</name>
<dbReference type="SUPFAM" id="SSF102114">
    <property type="entry name" value="Radical SAM enzymes"/>
    <property type="match status" value="1"/>
</dbReference>
<dbReference type="RefSeq" id="WP_102892364.1">
    <property type="nucleotide sequence ID" value="NZ_NBZD01000001.1"/>
</dbReference>
<accession>A0A2J8B525</accession>
<dbReference type="EMBL" id="NBZD01000001">
    <property type="protein sequence ID" value="PNH19875.1"/>
    <property type="molecule type" value="Genomic_DNA"/>
</dbReference>
<dbReference type="InterPro" id="IPR007197">
    <property type="entry name" value="rSAM"/>
</dbReference>
<dbReference type="PANTHER" id="PTHR43075">
    <property type="entry name" value="FORMATE LYASE ACTIVATING ENZYME, PUTATIVE (AFU_ORTHOLOGUE AFUA_2G15630)-RELATED"/>
    <property type="match status" value="1"/>
</dbReference>
<dbReference type="SFLD" id="SFLDG01099">
    <property type="entry name" value="Uncharacterised_Radical_SAM_Su"/>
    <property type="match status" value="1"/>
</dbReference>
<organism evidence="7 8">
    <name type="scientific">Mageeibacillus indolicus</name>
    <dbReference type="NCBI Taxonomy" id="884684"/>
    <lineage>
        <taxon>Bacteria</taxon>
        <taxon>Bacillati</taxon>
        <taxon>Bacillota</taxon>
        <taxon>Clostridia</taxon>
        <taxon>Eubacteriales</taxon>
        <taxon>Oscillospiraceae</taxon>
        <taxon>Mageeibacillus</taxon>
    </lineage>
</organism>
<feature type="domain" description="Radical SAM core" evidence="6">
    <location>
        <begin position="60"/>
        <end position="190"/>
    </location>
</feature>
<dbReference type="InterPro" id="IPR040085">
    <property type="entry name" value="MJ0674-like"/>
</dbReference>
<dbReference type="CDD" id="cd01335">
    <property type="entry name" value="Radical_SAM"/>
    <property type="match status" value="1"/>
</dbReference>
<dbReference type="Pfam" id="PF04055">
    <property type="entry name" value="Radical_SAM"/>
    <property type="match status" value="1"/>
</dbReference>
<feature type="binding site" evidence="5">
    <location>
        <position position="69"/>
    </location>
    <ligand>
        <name>[4Fe-4S] cluster</name>
        <dbReference type="ChEBI" id="CHEBI:49883"/>
        <note>4Fe-4S-S-AdoMet</note>
    </ligand>
</feature>
<comment type="caution">
    <text evidence="7">The sequence shown here is derived from an EMBL/GenBank/DDBJ whole genome shotgun (WGS) entry which is preliminary data.</text>
</comment>
<evidence type="ECO:0000313" key="8">
    <source>
        <dbReference type="Proteomes" id="UP000236394"/>
    </source>
</evidence>
<dbReference type="GO" id="GO:0003824">
    <property type="term" value="F:catalytic activity"/>
    <property type="evidence" value="ECO:0007669"/>
    <property type="project" value="InterPro"/>
</dbReference>
<dbReference type="InterPro" id="IPR016431">
    <property type="entry name" value="Pyrv-formate_lyase-activ_prd"/>
</dbReference>
<dbReference type="PIRSF" id="PIRSF004869">
    <property type="entry name" value="PflX_prd"/>
    <property type="match status" value="1"/>
</dbReference>
<evidence type="ECO:0000256" key="2">
    <source>
        <dbReference type="ARBA" id="ARBA00022723"/>
    </source>
</evidence>
<keyword evidence="2 5" id="KW-0479">Metal-binding</keyword>
<feature type="binding site" evidence="5">
    <location>
        <position position="72"/>
    </location>
    <ligand>
        <name>[4Fe-4S] cluster</name>
        <dbReference type="ChEBI" id="CHEBI:49883"/>
        <note>4Fe-4S-S-AdoMet</note>
    </ligand>
</feature>
<keyword evidence="4 5" id="KW-0411">Iron-sulfur</keyword>
<dbReference type="GO" id="GO:0046872">
    <property type="term" value="F:metal ion binding"/>
    <property type="evidence" value="ECO:0007669"/>
    <property type="project" value="UniProtKB-KW"/>
</dbReference>
<gene>
    <name evidence="7" type="ORF">B7R76_03110</name>
</gene>
<dbReference type="PANTHER" id="PTHR43075:SF1">
    <property type="entry name" value="FORMATE LYASE ACTIVATING ENZYME, PUTATIVE (AFU_ORTHOLOGUE AFUA_2G15630)-RELATED"/>
    <property type="match status" value="1"/>
</dbReference>
<dbReference type="InterPro" id="IPR013785">
    <property type="entry name" value="Aldolase_TIM"/>
</dbReference>
<evidence type="ECO:0000256" key="5">
    <source>
        <dbReference type="PIRSR" id="PIRSR004869-50"/>
    </source>
</evidence>
<evidence type="ECO:0000259" key="6">
    <source>
        <dbReference type="Pfam" id="PF04055"/>
    </source>
</evidence>
<dbReference type="InterPro" id="IPR058240">
    <property type="entry name" value="rSAM_sf"/>
</dbReference>
<evidence type="ECO:0000256" key="3">
    <source>
        <dbReference type="ARBA" id="ARBA00023004"/>
    </source>
</evidence>
<protein>
    <submittedName>
        <fullName evidence="7">Radical SAM protein</fullName>
    </submittedName>
</protein>
<dbReference type="Proteomes" id="UP000236394">
    <property type="component" value="Unassembled WGS sequence"/>
</dbReference>
<dbReference type="Gene3D" id="3.20.20.70">
    <property type="entry name" value="Aldolase class I"/>
    <property type="match status" value="1"/>
</dbReference>
<dbReference type="GO" id="GO:0051536">
    <property type="term" value="F:iron-sulfur cluster binding"/>
    <property type="evidence" value="ECO:0007669"/>
    <property type="project" value="UniProtKB-KW"/>
</dbReference>
<reference evidence="8" key="1">
    <citation type="submission" date="2017-04" db="EMBL/GenBank/DDBJ databases">
        <authorList>
            <person name="Bumgarner R.E."/>
            <person name="Fredricks D.N."/>
            <person name="Srinivasan S."/>
        </authorList>
    </citation>
    <scope>NUCLEOTIDE SEQUENCE [LARGE SCALE GENOMIC DNA]</scope>
    <source>
        <strain evidence="8">KA00405</strain>
    </source>
</reference>
<proteinExistence type="predicted"/>
<evidence type="ECO:0000256" key="4">
    <source>
        <dbReference type="ARBA" id="ARBA00023014"/>
    </source>
</evidence>
<dbReference type="AlphaFoldDB" id="A0A2J8B525"/>
<evidence type="ECO:0000313" key="7">
    <source>
        <dbReference type="EMBL" id="PNH19875.1"/>
    </source>
</evidence>
<dbReference type="SFLD" id="SFLDS00029">
    <property type="entry name" value="Radical_SAM"/>
    <property type="match status" value="1"/>
</dbReference>
<keyword evidence="3 5" id="KW-0408">Iron</keyword>
<evidence type="ECO:0000256" key="1">
    <source>
        <dbReference type="ARBA" id="ARBA00022691"/>
    </source>
</evidence>